<name>A0ABP7DY13_9SPHN</name>
<evidence type="ECO:0000313" key="3">
    <source>
        <dbReference type="Proteomes" id="UP001500523"/>
    </source>
</evidence>
<keyword evidence="3" id="KW-1185">Reference proteome</keyword>
<feature type="signal peptide" evidence="1">
    <location>
        <begin position="1"/>
        <end position="20"/>
    </location>
</feature>
<dbReference type="RefSeq" id="WP_344693317.1">
    <property type="nucleotide sequence ID" value="NZ_BAABBF010000004.1"/>
</dbReference>
<keyword evidence="1" id="KW-0732">Signal</keyword>
<comment type="caution">
    <text evidence="2">The sequence shown here is derived from an EMBL/GenBank/DDBJ whole genome shotgun (WGS) entry which is preliminary data.</text>
</comment>
<reference evidence="3" key="1">
    <citation type="journal article" date="2019" name="Int. J. Syst. Evol. Microbiol.">
        <title>The Global Catalogue of Microorganisms (GCM) 10K type strain sequencing project: providing services to taxonomists for standard genome sequencing and annotation.</title>
        <authorList>
            <consortium name="The Broad Institute Genomics Platform"/>
            <consortium name="The Broad Institute Genome Sequencing Center for Infectious Disease"/>
            <person name="Wu L."/>
            <person name="Ma J."/>
        </authorList>
    </citation>
    <scope>NUCLEOTIDE SEQUENCE [LARGE SCALE GENOMIC DNA]</scope>
    <source>
        <strain evidence="3">JCM 17498</strain>
    </source>
</reference>
<evidence type="ECO:0008006" key="4">
    <source>
        <dbReference type="Google" id="ProtNLM"/>
    </source>
</evidence>
<feature type="chain" id="PRO_5046377205" description="Tannase/feruloyl esterase family alpha/beta hydrolase" evidence="1">
    <location>
        <begin position="21"/>
        <end position="177"/>
    </location>
</feature>
<evidence type="ECO:0000313" key="2">
    <source>
        <dbReference type="EMBL" id="GAA3711618.1"/>
    </source>
</evidence>
<dbReference type="Proteomes" id="UP001500523">
    <property type="component" value="Unassembled WGS sequence"/>
</dbReference>
<dbReference type="EMBL" id="BAABBF010000004">
    <property type="protein sequence ID" value="GAA3711618.1"/>
    <property type="molecule type" value="Genomic_DNA"/>
</dbReference>
<sequence length="177" mass="18773">MRRSYAIMMLVAGFAGSNGAAAQPARTVADCAALAQLASGRPDDATALIETAAIVERRLAPADGRRSRSPATGPAPMLPRHCEIFGKMQERAGANGQTYAIRFHMRLPAAWNGRSFFQGGSRSNGVVGTGTDQVAFFAALVAWTEQGKAPDSFVSTAGRGTNWPGRRRLFCAYPKVA</sequence>
<accession>A0ABP7DY13</accession>
<proteinExistence type="predicted"/>
<protein>
    <recommendedName>
        <fullName evidence="4">Tannase/feruloyl esterase family alpha/beta hydrolase</fullName>
    </recommendedName>
</protein>
<gene>
    <name evidence="2" type="ORF">GCM10022268_20760</name>
</gene>
<organism evidence="2 3">
    <name type="scientific">Sphingomonas cynarae</name>
    <dbReference type="NCBI Taxonomy" id="930197"/>
    <lineage>
        <taxon>Bacteria</taxon>
        <taxon>Pseudomonadati</taxon>
        <taxon>Pseudomonadota</taxon>
        <taxon>Alphaproteobacteria</taxon>
        <taxon>Sphingomonadales</taxon>
        <taxon>Sphingomonadaceae</taxon>
        <taxon>Sphingomonas</taxon>
    </lineage>
</organism>
<evidence type="ECO:0000256" key="1">
    <source>
        <dbReference type="SAM" id="SignalP"/>
    </source>
</evidence>